<evidence type="ECO:0000259" key="2">
    <source>
        <dbReference type="PROSITE" id="PS50213"/>
    </source>
</evidence>
<evidence type="ECO:0000256" key="1">
    <source>
        <dbReference type="SAM" id="SignalP"/>
    </source>
</evidence>
<feature type="chain" id="PRO_5013303038" description="FAS1 domain-containing protein" evidence="1">
    <location>
        <begin position="20"/>
        <end position="185"/>
    </location>
</feature>
<dbReference type="OrthoDB" id="9800666at2"/>
<feature type="domain" description="FAS1" evidence="2">
    <location>
        <begin position="38"/>
        <end position="182"/>
    </location>
</feature>
<evidence type="ECO:0000313" key="4">
    <source>
        <dbReference type="Proteomes" id="UP000215214"/>
    </source>
</evidence>
<reference evidence="3 4" key="1">
    <citation type="submission" date="2017-07" db="EMBL/GenBank/DDBJ databases">
        <authorList>
            <person name="Sun Z.S."/>
            <person name="Albrecht U."/>
            <person name="Echele G."/>
            <person name="Lee C.C."/>
        </authorList>
    </citation>
    <scope>NUCLEOTIDE SEQUENCE [LARGE SCALE GENOMIC DNA]</scope>
    <source>
        <strain evidence="4">type strain: KCTC 22618</strain>
    </source>
</reference>
<dbReference type="InterPro" id="IPR050904">
    <property type="entry name" value="Adhesion/Biosynth-related"/>
</dbReference>
<organism evidence="3 4">
    <name type="scientific">Tenacibaculum jejuense</name>
    <dbReference type="NCBI Taxonomy" id="584609"/>
    <lineage>
        <taxon>Bacteria</taxon>
        <taxon>Pseudomonadati</taxon>
        <taxon>Bacteroidota</taxon>
        <taxon>Flavobacteriia</taxon>
        <taxon>Flavobacteriales</taxon>
        <taxon>Flavobacteriaceae</taxon>
        <taxon>Tenacibaculum</taxon>
    </lineage>
</organism>
<dbReference type="RefSeq" id="WP_095070985.1">
    <property type="nucleotide sequence ID" value="NZ_LT899436.1"/>
</dbReference>
<feature type="signal peptide" evidence="1">
    <location>
        <begin position="1"/>
        <end position="19"/>
    </location>
</feature>
<gene>
    <name evidence="3" type="ORF">TJEJU_1612</name>
</gene>
<dbReference type="EMBL" id="LT899436">
    <property type="protein sequence ID" value="SNR15340.1"/>
    <property type="molecule type" value="Genomic_DNA"/>
</dbReference>
<dbReference type="KEGG" id="tje:TJEJU_1612"/>
<keyword evidence="4" id="KW-1185">Reference proteome</keyword>
<dbReference type="Proteomes" id="UP000215214">
    <property type="component" value="Chromosome TJEJU"/>
</dbReference>
<dbReference type="InterPro" id="IPR036378">
    <property type="entry name" value="FAS1_dom_sf"/>
</dbReference>
<dbReference type="GO" id="GO:0005615">
    <property type="term" value="C:extracellular space"/>
    <property type="evidence" value="ECO:0007669"/>
    <property type="project" value="TreeGrafter"/>
</dbReference>
<dbReference type="AlphaFoldDB" id="A0A238UAB0"/>
<dbReference type="Gene3D" id="2.30.180.10">
    <property type="entry name" value="FAS1 domain"/>
    <property type="match status" value="1"/>
</dbReference>
<dbReference type="FunFam" id="2.30.180.10:FF:000032">
    <property type="entry name" value="Fasciclin domain-containing protein, putative"/>
    <property type="match status" value="1"/>
</dbReference>
<evidence type="ECO:0000313" key="3">
    <source>
        <dbReference type="EMBL" id="SNR15340.1"/>
    </source>
</evidence>
<keyword evidence="1" id="KW-0732">Signal</keyword>
<dbReference type="InterPro" id="IPR000782">
    <property type="entry name" value="FAS1_domain"/>
</dbReference>
<dbReference type="PANTHER" id="PTHR10900">
    <property type="entry name" value="PERIOSTIN-RELATED"/>
    <property type="match status" value="1"/>
</dbReference>
<protein>
    <recommendedName>
        <fullName evidence="2">FAS1 domain-containing protein</fullName>
    </recommendedName>
</protein>
<dbReference type="SUPFAM" id="SSF82153">
    <property type="entry name" value="FAS1 domain"/>
    <property type="match status" value="1"/>
</dbReference>
<dbReference type="Pfam" id="PF02469">
    <property type="entry name" value="Fasciclin"/>
    <property type="match status" value="1"/>
</dbReference>
<dbReference type="PANTHER" id="PTHR10900:SF77">
    <property type="entry name" value="FI19380P1"/>
    <property type="match status" value="1"/>
</dbReference>
<accession>A0A238UAB0</accession>
<name>A0A238UAB0_9FLAO</name>
<sequence length="185" mass="19709">MKTKNLVLLFLFSFSFVFAYNNEPITDPIKKETNKKEAKTIVGVAASNENFSTLVAAVKSAKLIDVLSGKGPFTVFAPTNDAFAKLPEGTIPTLLKPENKKLLTSILTYHVVAGKFDAKAVVGAIKANGGKFVIKTVQGNELTAMIKDGNVLLKDAKGNTSKVIITDVSASNGIIHAIDSVVMPE</sequence>
<dbReference type="SMART" id="SM00554">
    <property type="entry name" value="FAS1"/>
    <property type="match status" value="1"/>
</dbReference>
<dbReference type="PROSITE" id="PS50213">
    <property type="entry name" value="FAS1"/>
    <property type="match status" value="1"/>
</dbReference>
<proteinExistence type="predicted"/>